<dbReference type="RefSeq" id="WP_184263705.1">
    <property type="nucleotide sequence ID" value="NZ_JACIIX010000008.1"/>
</dbReference>
<evidence type="ECO:0008006" key="3">
    <source>
        <dbReference type="Google" id="ProtNLM"/>
    </source>
</evidence>
<dbReference type="AlphaFoldDB" id="A0A7W9ZHR4"/>
<evidence type="ECO:0000313" key="1">
    <source>
        <dbReference type="EMBL" id="MBB6210882.1"/>
    </source>
</evidence>
<dbReference type="PIRSF" id="PIRSF032025">
    <property type="entry name" value="UCP032025"/>
    <property type="match status" value="1"/>
</dbReference>
<dbReference type="InterPro" id="IPR008320">
    <property type="entry name" value="UCP032025"/>
</dbReference>
<protein>
    <recommendedName>
        <fullName evidence="3">Lysophospholipase</fullName>
    </recommendedName>
</protein>
<name>A0A7W9ZHR4_NOVIT</name>
<sequence length="138" mass="15522">MALNLIKLCVGIDSAEHLKERHAERMRTHGRLFAHTRMIPKRVEELLDGGSLYWVIKGFTGVRQPILDIEMFERDEEGRPYCLIILGPAVTVAAYPRRPFQGWRYLKPDEAPPDVGGDAAHSPPPPEMAAQLRALGLL</sequence>
<keyword evidence="2" id="KW-1185">Reference proteome</keyword>
<accession>A0A7W9ZHR4</accession>
<organism evidence="1 2">
    <name type="scientific">Novispirillum itersonii</name>
    <name type="common">Aquaspirillum itersonii</name>
    <dbReference type="NCBI Taxonomy" id="189"/>
    <lineage>
        <taxon>Bacteria</taxon>
        <taxon>Pseudomonadati</taxon>
        <taxon>Pseudomonadota</taxon>
        <taxon>Alphaproteobacteria</taxon>
        <taxon>Rhodospirillales</taxon>
        <taxon>Novispirillaceae</taxon>
        <taxon>Novispirillum</taxon>
    </lineage>
</organism>
<dbReference type="Proteomes" id="UP000544872">
    <property type="component" value="Unassembled WGS sequence"/>
</dbReference>
<dbReference type="Pfam" id="PF07370">
    <property type="entry name" value="DUF1489"/>
    <property type="match status" value="1"/>
</dbReference>
<proteinExistence type="predicted"/>
<evidence type="ECO:0000313" key="2">
    <source>
        <dbReference type="Proteomes" id="UP000544872"/>
    </source>
</evidence>
<gene>
    <name evidence="1" type="ORF">FHS48_002312</name>
</gene>
<dbReference type="EMBL" id="JACIIX010000008">
    <property type="protein sequence ID" value="MBB6210882.1"/>
    <property type="molecule type" value="Genomic_DNA"/>
</dbReference>
<reference evidence="1 2" key="1">
    <citation type="submission" date="2020-08" db="EMBL/GenBank/DDBJ databases">
        <title>Genomic Encyclopedia of Type Strains, Phase IV (KMG-IV): sequencing the most valuable type-strain genomes for metagenomic binning, comparative biology and taxonomic classification.</title>
        <authorList>
            <person name="Goeker M."/>
        </authorList>
    </citation>
    <scope>NUCLEOTIDE SEQUENCE [LARGE SCALE GENOMIC DNA]</scope>
    <source>
        <strain evidence="1 2">DSM 11590</strain>
    </source>
</reference>
<comment type="caution">
    <text evidence="1">The sequence shown here is derived from an EMBL/GenBank/DDBJ whole genome shotgun (WGS) entry which is preliminary data.</text>
</comment>